<organism evidence="2 3">
    <name type="scientific">Neocallimastix californiae</name>
    <dbReference type="NCBI Taxonomy" id="1754190"/>
    <lineage>
        <taxon>Eukaryota</taxon>
        <taxon>Fungi</taxon>
        <taxon>Fungi incertae sedis</taxon>
        <taxon>Chytridiomycota</taxon>
        <taxon>Chytridiomycota incertae sedis</taxon>
        <taxon>Neocallimastigomycetes</taxon>
        <taxon>Neocallimastigales</taxon>
        <taxon>Neocallimastigaceae</taxon>
        <taxon>Neocallimastix</taxon>
    </lineage>
</organism>
<dbReference type="STRING" id="1754190.A0A1Y2AIN1"/>
<feature type="region of interest" description="Disordered" evidence="1">
    <location>
        <begin position="1"/>
        <end position="31"/>
    </location>
</feature>
<sequence length="1700" mass="196665">MDSDSQELFDENLDTEEDIIENNENRNNQIGEDIVWDESINDDANENKDDNINESINEKINENTNENINGNIDENITEKNNFIENKSTKNIENINISQSLSLKSDSNLNNNNDIENNNNKSKDSIGSNSYILKNGYNGISDVEKGKIDMEQIDKDSNKFMNSIDQLKDSEQSLQSNSFSSNSDISLSNNEIYMNITQRKSLFGNGNLNINNNSETGKSTDLPDLDTSPNIVKKDKINYIESNMMNNEPANLLDLSLDEMKKKSDEWLNPVYLNNEKYKKNLEVDMNNLSIQILAQEFLTNDNVDLETRAYLLESVFPILCVSLEKLLIEIDRRKIIEMDEKPSEFIVERSHNAIPKDVPFDSINWLAQYLYRNNPKYSNYSDITSTPYLKSIKSVMTTLKAKLYEMDINKKALERADELARKREEERQQKIREALYIEKKKTYTNLLKSLYDQWVDKLWRKENNIYLTNFEILDCLKSIESSYQSKDDTDYMKESLMKLIDNINEEFNKLIQIQINEEGEKGGEEINVEEVKYLNDIEQENIENINEMLAETYMSENHDNNDDNNDDSNDKNNNDDTNNDDLNNGNINNIDSNNNENNEKHNGIETKERNDNKMDESINYEMDFKNRDSNEYPNNKDALNEDLDNENEKDLDNINNIDNEIKTKLNENISDQEIHISQDKFIDIILNEIIEWKIEEVSSLISLINENVKLEESEMFRIFEIIFKLPGILLLGNEWKKFIEINSEKLEMPQVFVDDIKKSEDPLNSGENDTTELINENQVEEFSKENLEEGTKHEIDEIKILELKRNIKVNNDVCTIVISDHPDEPLIKENNENTIDDNDGQIAKESMNITPRFIKYVSDIIEFFKNNPLTKIPEDIYGIESIENLGFSNFQLFVRNLMSTYTPKSVLFIMYQINCLKLMEIEEAKKEEIKRKEEEILQNRIKKIKLIYNFVDTESSGNVLVKQLNTVFENVPVSVGDMEFLKYPLEVQDMFVYLKIPVMARALLTKTITEQEFIDHFLNVCASLIPEHFDIVLQLIMDSLGIALGKEDEEKEAENKDKCEELTLRENDQNEVIKMIWKSIKDPEADISQICDLGLTLTVDTLIKYNTTGQLVGDIVVNESVVDFTGHNEDGENNNNSTQLVYISADNTGKDYKENVDKQFSILNNPASSLLEAFKNNKVKITNCNESLSEDEKVLKDSLILNVPLNGKDTKSPIGVLSLKLQPKIKDNNEEKSEITNTVLEFSDDDVNFVKDVGKTLGYAVEHISHRERSNAILESCSTYIHDLIKNNNVNLYLVEKVPSRTAIENICKKKNKEASTENDFDSDQSFSKEDYTYVMYISDKPTMEEKIKISQKNETKKTKEENNKNKVKFQKSEKDNILKKVSKKDKNSNVLMESVNTNTVVTRHDSETAEETITAIPIVDQMKQCIGMISMNSKLAENDPSFIEDINELKHVSTLIADAMTLADQENIKSDKPLLYAETISEQLRRKLFFPKLLLLKARENLSKIDANSIAELKSYRVPPTIIHKVICCILFIFGYTPKQVESWQDAARYINQDLLHRMQQYDSTTKQKSSIFKRIKSIIKNYIKTNDIKNQSSLPAQCMYDWLLVSLTLRSIAIRNRKAQRKENVFTSSDKEEKEEEEEEAIFDDEGDEEETLNYILSRHDNSRNVKSLFNISIKNDFNYSLKNESKVHHSLSLSKFD</sequence>
<feature type="compositionally biased region" description="Low complexity" evidence="1">
    <location>
        <begin position="580"/>
        <end position="596"/>
    </location>
</feature>
<evidence type="ECO:0008006" key="4">
    <source>
        <dbReference type="Google" id="ProtNLM"/>
    </source>
</evidence>
<feature type="compositionally biased region" description="Basic and acidic residues" evidence="1">
    <location>
        <begin position="1625"/>
        <end position="1634"/>
    </location>
</feature>
<feature type="region of interest" description="Disordered" evidence="1">
    <location>
        <begin position="102"/>
        <end position="126"/>
    </location>
</feature>
<protein>
    <recommendedName>
        <fullName evidence="4">EF-hand domain-containing protein</fullName>
    </recommendedName>
</protein>
<evidence type="ECO:0000256" key="1">
    <source>
        <dbReference type="SAM" id="MobiDB-lite"/>
    </source>
</evidence>
<comment type="caution">
    <text evidence="2">The sequence shown here is derived from an EMBL/GenBank/DDBJ whole genome shotgun (WGS) entry which is preliminary data.</text>
</comment>
<feature type="region of interest" description="Disordered" evidence="1">
    <location>
        <begin position="556"/>
        <end position="615"/>
    </location>
</feature>
<feature type="compositionally biased region" description="Acidic residues" evidence="1">
    <location>
        <begin position="1"/>
        <end position="21"/>
    </location>
</feature>
<evidence type="ECO:0000313" key="2">
    <source>
        <dbReference type="EMBL" id="ORY22160.1"/>
    </source>
</evidence>
<dbReference type="CDD" id="cd22968">
    <property type="entry name" value="DD_EFCAB5"/>
    <property type="match status" value="1"/>
</dbReference>
<reference evidence="2 3" key="1">
    <citation type="submission" date="2016-08" db="EMBL/GenBank/DDBJ databases">
        <title>A Parts List for Fungal Cellulosomes Revealed by Comparative Genomics.</title>
        <authorList>
            <consortium name="DOE Joint Genome Institute"/>
            <person name="Haitjema C.H."/>
            <person name="Gilmore S.P."/>
            <person name="Henske J.K."/>
            <person name="Solomon K.V."/>
            <person name="De Groot R."/>
            <person name="Kuo A."/>
            <person name="Mondo S.J."/>
            <person name="Salamov A.A."/>
            <person name="Labutti K."/>
            <person name="Zhao Z."/>
            <person name="Chiniquy J."/>
            <person name="Barry K."/>
            <person name="Brewer H.M."/>
            <person name="Purvine S.O."/>
            <person name="Wright A.T."/>
            <person name="Boxma B."/>
            <person name="Van Alen T."/>
            <person name="Hackstein J.H."/>
            <person name="Baker S.E."/>
            <person name="Grigoriev I.V."/>
            <person name="O'Malley M.A."/>
        </authorList>
    </citation>
    <scope>NUCLEOTIDE SEQUENCE [LARGE SCALE GENOMIC DNA]</scope>
    <source>
        <strain evidence="2 3">G1</strain>
    </source>
</reference>
<accession>A0A1Y2AIN1</accession>
<feature type="compositionally biased region" description="Low complexity" evidence="1">
    <location>
        <begin position="102"/>
        <end position="119"/>
    </location>
</feature>
<keyword evidence="3" id="KW-1185">Reference proteome</keyword>
<evidence type="ECO:0000313" key="3">
    <source>
        <dbReference type="Proteomes" id="UP000193920"/>
    </source>
</evidence>
<dbReference type="PANTHER" id="PTHR46788:SF1">
    <property type="entry name" value="EF-HAND CALCIUM-BINDING DOMAIN-CONTAINING PROTEIN 5"/>
    <property type="match status" value="1"/>
</dbReference>
<feature type="compositionally biased region" description="Acidic residues" evidence="1">
    <location>
        <begin position="1635"/>
        <end position="1648"/>
    </location>
</feature>
<dbReference type="EMBL" id="MCOG01000252">
    <property type="protein sequence ID" value="ORY22160.1"/>
    <property type="molecule type" value="Genomic_DNA"/>
</dbReference>
<dbReference type="Gene3D" id="1.20.920.60">
    <property type="match status" value="1"/>
</dbReference>
<name>A0A1Y2AIN1_9FUNG</name>
<dbReference type="OrthoDB" id="199400at2759"/>
<feature type="region of interest" description="Disordered" evidence="1">
    <location>
        <begin position="1625"/>
        <end position="1648"/>
    </location>
</feature>
<proteinExistence type="predicted"/>
<gene>
    <name evidence="2" type="ORF">LY90DRAFT_675993</name>
</gene>
<feature type="region of interest" description="Disordered" evidence="1">
    <location>
        <begin position="1351"/>
        <end position="1372"/>
    </location>
</feature>
<dbReference type="PANTHER" id="PTHR46788">
    <property type="entry name" value="EF-HAND CALCIUM-BINDING DOMAIN-CONTAINING PROTEIN 5"/>
    <property type="match status" value="1"/>
</dbReference>
<dbReference type="Proteomes" id="UP000193920">
    <property type="component" value="Unassembled WGS sequence"/>
</dbReference>
<feature type="compositionally biased region" description="Basic and acidic residues" evidence="1">
    <location>
        <begin position="597"/>
        <end position="615"/>
    </location>
</feature>